<feature type="region of interest" description="Disordered" evidence="3">
    <location>
        <begin position="125"/>
        <end position="148"/>
    </location>
</feature>
<dbReference type="GO" id="GO:0043066">
    <property type="term" value="P:negative regulation of apoptotic process"/>
    <property type="evidence" value="ECO:0007669"/>
    <property type="project" value="TreeGrafter"/>
</dbReference>
<dbReference type="CDD" id="cd23810">
    <property type="entry name" value="UBCc_BIRC6"/>
    <property type="match status" value="1"/>
</dbReference>
<dbReference type="GO" id="GO:0016740">
    <property type="term" value="F:transferase activity"/>
    <property type="evidence" value="ECO:0007669"/>
    <property type="project" value="UniProtKB-KW"/>
</dbReference>
<dbReference type="SUPFAM" id="SSF54495">
    <property type="entry name" value="UBC-like"/>
    <property type="match status" value="1"/>
</dbReference>
<evidence type="ECO:0000256" key="3">
    <source>
        <dbReference type="SAM" id="MobiDB-lite"/>
    </source>
</evidence>
<dbReference type="SMART" id="SM00212">
    <property type="entry name" value="UBCc"/>
    <property type="match status" value="1"/>
</dbReference>
<feature type="compositionally biased region" description="Polar residues" evidence="3">
    <location>
        <begin position="1"/>
        <end position="16"/>
    </location>
</feature>
<dbReference type="Pfam" id="PF00179">
    <property type="entry name" value="UQ_con"/>
    <property type="match status" value="1"/>
</dbReference>
<dbReference type="PANTHER" id="PTHR46116">
    <property type="entry name" value="(E3-INDEPENDENT) E2 UBIQUITIN-CONJUGATING ENZYME"/>
    <property type="match status" value="1"/>
</dbReference>
<feature type="region of interest" description="Disordered" evidence="3">
    <location>
        <begin position="1"/>
        <end position="21"/>
    </location>
</feature>
<keyword evidence="6" id="KW-1185">Reference proteome</keyword>
<keyword evidence="2" id="KW-0833">Ubl conjugation pathway</keyword>
<gene>
    <name evidence="5" type="ORF">CBOVIS_LOCUS2824</name>
</gene>
<dbReference type="GO" id="GO:0004869">
    <property type="term" value="F:cysteine-type endopeptidase inhibitor activity"/>
    <property type="evidence" value="ECO:0007669"/>
    <property type="project" value="TreeGrafter"/>
</dbReference>
<evidence type="ECO:0000313" key="5">
    <source>
        <dbReference type="EMBL" id="CAB3399752.1"/>
    </source>
</evidence>
<proteinExistence type="predicted"/>
<sequence>MACITSSEPTQRSSSAIPFKRERRRSKARRCWFGCIWFSRVSLLGSSSSSSSPEPEEHMTVMDRITNMLNEKPIKMGNMLKVAKFTNNSTIDEKLTMFNCGILHSILDLIAEMATTEVSVIITGHGGKREGKRRHRRNSSTSLSHRGIGYGTGSTRSKWDIERTVEEKLAREEHLTWLLNAFNAYLVSWPLGDSLTTVNDTSFITPGTVKLIVESKLIGILETNLRNDSIFDVIEHMELYQSFMETVACMASITEFIPYLIKPYKENAKSIAKELIPAFRKTVAGYDDRWKNQMGSADFRMADFVAKVETLSVFIINAAEKYESTLPEDKRMTFGTRESEEDRKSIINVLAGETDADDVTYRENMKELQLTTYRFYGDFGKLIVPYSFKKDSKNINPFSPALRDRTKRIAKELASMATALPLNASNSIFITVDESRCDIIKALISGPDDTPYANGLFEFDIFFPTGYPYSPPKCAFLTTGAGNVRFNPNLYNDGKICLSILGTWEGRPEEKWNAYCSLMQVLVSIQGLIFVKDPYFNEPGFEKYQGTDKGQDYSRKYNMQIKHATLNYAIREQMRNPPEYFKEVIQKHIWQKRHAISSQAQQWLDDLRRDIADEKHLKKKETITFESGCNPFQQERIIQQLIQEIEKMENPFDQSSQFY</sequence>
<dbReference type="Gene3D" id="3.10.110.10">
    <property type="entry name" value="Ubiquitin Conjugating Enzyme"/>
    <property type="match status" value="1"/>
</dbReference>
<accession>A0A8S1E7H9</accession>
<dbReference type="Proteomes" id="UP000494206">
    <property type="component" value="Unassembled WGS sequence"/>
</dbReference>
<feature type="domain" description="UBC core" evidence="4">
    <location>
        <begin position="404"/>
        <end position="570"/>
    </location>
</feature>
<reference evidence="5 6" key="1">
    <citation type="submission" date="2020-04" db="EMBL/GenBank/DDBJ databases">
        <authorList>
            <person name="Laetsch R D."/>
            <person name="Stevens L."/>
            <person name="Kumar S."/>
            <person name="Blaxter L. M."/>
        </authorList>
    </citation>
    <scope>NUCLEOTIDE SEQUENCE [LARGE SCALE GENOMIC DNA]</scope>
</reference>
<protein>
    <recommendedName>
        <fullName evidence="4">UBC core domain-containing protein</fullName>
    </recommendedName>
</protein>
<dbReference type="PROSITE" id="PS50127">
    <property type="entry name" value="UBC_2"/>
    <property type="match status" value="1"/>
</dbReference>
<evidence type="ECO:0000313" key="6">
    <source>
        <dbReference type="Proteomes" id="UP000494206"/>
    </source>
</evidence>
<organism evidence="5 6">
    <name type="scientific">Caenorhabditis bovis</name>
    <dbReference type="NCBI Taxonomy" id="2654633"/>
    <lineage>
        <taxon>Eukaryota</taxon>
        <taxon>Metazoa</taxon>
        <taxon>Ecdysozoa</taxon>
        <taxon>Nematoda</taxon>
        <taxon>Chromadorea</taxon>
        <taxon>Rhabditida</taxon>
        <taxon>Rhabditina</taxon>
        <taxon>Rhabditomorpha</taxon>
        <taxon>Rhabditoidea</taxon>
        <taxon>Rhabditidae</taxon>
        <taxon>Peloderinae</taxon>
        <taxon>Caenorhabditis</taxon>
    </lineage>
</organism>
<evidence type="ECO:0000259" key="4">
    <source>
        <dbReference type="PROSITE" id="PS50127"/>
    </source>
</evidence>
<dbReference type="PANTHER" id="PTHR46116:SF39">
    <property type="entry name" value="BACULOVIRAL IAP REPEAT-CONTAINING PROTEIN 6"/>
    <property type="match status" value="1"/>
</dbReference>
<name>A0A8S1E7H9_9PELO</name>
<evidence type="ECO:0000256" key="1">
    <source>
        <dbReference type="ARBA" id="ARBA00022679"/>
    </source>
</evidence>
<dbReference type="GO" id="GO:0005634">
    <property type="term" value="C:nucleus"/>
    <property type="evidence" value="ECO:0007669"/>
    <property type="project" value="TreeGrafter"/>
</dbReference>
<dbReference type="InterPro" id="IPR000608">
    <property type="entry name" value="UBC"/>
</dbReference>
<comment type="caution">
    <text evidence="5">The sequence shown here is derived from an EMBL/GenBank/DDBJ whole genome shotgun (WGS) entry which is preliminary data.</text>
</comment>
<dbReference type="InterPro" id="IPR016135">
    <property type="entry name" value="UBQ-conjugating_enzyme/RWD"/>
</dbReference>
<dbReference type="AlphaFoldDB" id="A0A8S1E7H9"/>
<evidence type="ECO:0000256" key="2">
    <source>
        <dbReference type="ARBA" id="ARBA00022786"/>
    </source>
</evidence>
<dbReference type="OrthoDB" id="47801at2759"/>
<keyword evidence="1" id="KW-0808">Transferase</keyword>
<dbReference type="EMBL" id="CADEPM010000002">
    <property type="protein sequence ID" value="CAB3399752.1"/>
    <property type="molecule type" value="Genomic_DNA"/>
</dbReference>